<evidence type="ECO:0000259" key="3">
    <source>
        <dbReference type="Pfam" id="PF13505"/>
    </source>
</evidence>
<dbReference type="EMBL" id="JBHSWI010000001">
    <property type="protein sequence ID" value="MFC6646296.1"/>
    <property type="molecule type" value="Genomic_DNA"/>
</dbReference>
<dbReference type="InterPro" id="IPR027385">
    <property type="entry name" value="Beta-barrel_OMP"/>
</dbReference>
<name>A0ABW1ZAS4_9BACT</name>
<dbReference type="InterPro" id="IPR011250">
    <property type="entry name" value="OMP/PagP_B-barrel"/>
</dbReference>
<dbReference type="Pfam" id="PF13505">
    <property type="entry name" value="OMP_b-brl"/>
    <property type="match status" value="1"/>
</dbReference>
<reference evidence="5" key="1">
    <citation type="journal article" date="2019" name="Int. J. Syst. Evol. Microbiol.">
        <title>The Global Catalogue of Microorganisms (GCM) 10K type strain sequencing project: providing services to taxonomists for standard genome sequencing and annotation.</title>
        <authorList>
            <consortium name="The Broad Institute Genomics Platform"/>
            <consortium name="The Broad Institute Genome Sequencing Center for Infectious Disease"/>
            <person name="Wu L."/>
            <person name="Ma J."/>
        </authorList>
    </citation>
    <scope>NUCLEOTIDE SEQUENCE [LARGE SCALE GENOMIC DNA]</scope>
    <source>
        <strain evidence="5">CGMCC 1.16026</strain>
    </source>
</reference>
<comment type="caution">
    <text evidence="4">The sequence shown here is derived from an EMBL/GenBank/DDBJ whole genome shotgun (WGS) entry which is preliminary data.</text>
</comment>
<gene>
    <name evidence="4" type="ORF">ACFQBQ_12010</name>
</gene>
<keyword evidence="1 2" id="KW-0732">Signal</keyword>
<evidence type="ECO:0000313" key="5">
    <source>
        <dbReference type="Proteomes" id="UP001596391"/>
    </source>
</evidence>
<feature type="chain" id="PRO_5046557596" evidence="2">
    <location>
        <begin position="24"/>
        <end position="197"/>
    </location>
</feature>
<evidence type="ECO:0000256" key="1">
    <source>
        <dbReference type="ARBA" id="ARBA00022729"/>
    </source>
</evidence>
<proteinExistence type="predicted"/>
<sequence>MKKSATKAILTLAMALLTAPLMAQTATTAPAPKKADLDFAVSFVAQRAFSAGTDTPFWLTGGKAEFGASMWHGLGAAIAVSGTHAASIGGSGIPVSYVVWTAGPRYRWHTGHRVSVYGEAMAGEANGFRSIFPAPTAAQPDANGLAVRAGFGIDLAVKKHFAIRALDASYLYSQLPNADTNKQHVMQLGAGVVFRFH</sequence>
<feature type="signal peptide" evidence="2">
    <location>
        <begin position="1"/>
        <end position="23"/>
    </location>
</feature>
<dbReference type="Gene3D" id="2.40.160.20">
    <property type="match status" value="1"/>
</dbReference>
<accession>A0ABW1ZAS4</accession>
<dbReference type="SUPFAM" id="SSF56925">
    <property type="entry name" value="OMPA-like"/>
    <property type="match status" value="1"/>
</dbReference>
<keyword evidence="5" id="KW-1185">Reference proteome</keyword>
<organism evidence="4 5">
    <name type="scientific">Granulicella cerasi</name>
    <dbReference type="NCBI Taxonomy" id="741063"/>
    <lineage>
        <taxon>Bacteria</taxon>
        <taxon>Pseudomonadati</taxon>
        <taxon>Acidobacteriota</taxon>
        <taxon>Terriglobia</taxon>
        <taxon>Terriglobales</taxon>
        <taxon>Acidobacteriaceae</taxon>
        <taxon>Granulicella</taxon>
    </lineage>
</organism>
<evidence type="ECO:0000256" key="2">
    <source>
        <dbReference type="SAM" id="SignalP"/>
    </source>
</evidence>
<dbReference type="RefSeq" id="WP_263369982.1">
    <property type="nucleotide sequence ID" value="NZ_JAGSYD010000001.1"/>
</dbReference>
<evidence type="ECO:0000313" key="4">
    <source>
        <dbReference type="EMBL" id="MFC6646296.1"/>
    </source>
</evidence>
<protein>
    <submittedName>
        <fullName evidence="4">Outer membrane beta-barrel protein</fullName>
    </submittedName>
</protein>
<dbReference type="Proteomes" id="UP001596391">
    <property type="component" value="Unassembled WGS sequence"/>
</dbReference>
<feature type="domain" description="Outer membrane protein beta-barrel" evidence="3">
    <location>
        <begin position="12"/>
        <end position="194"/>
    </location>
</feature>